<evidence type="ECO:0000256" key="3">
    <source>
        <dbReference type="ARBA" id="ARBA00022989"/>
    </source>
</evidence>
<protein>
    <submittedName>
        <fullName evidence="7">Sodium/hydrogen exchanger</fullName>
    </submittedName>
</protein>
<feature type="transmembrane region" description="Helical" evidence="5">
    <location>
        <begin position="356"/>
        <end position="374"/>
    </location>
</feature>
<dbReference type="eggNOG" id="COG0475">
    <property type="taxonomic scope" value="Bacteria"/>
</dbReference>
<feature type="transmembrane region" description="Helical" evidence="5">
    <location>
        <begin position="299"/>
        <end position="318"/>
    </location>
</feature>
<evidence type="ECO:0000259" key="6">
    <source>
        <dbReference type="Pfam" id="PF00999"/>
    </source>
</evidence>
<dbReference type="RefSeq" id="WP_015850726.1">
    <property type="nucleotide sequence ID" value="NC_012881.1"/>
</dbReference>
<reference evidence="7 8" key="1">
    <citation type="submission" date="2009-06" db="EMBL/GenBank/DDBJ databases">
        <title>Complete sequence of Desulfovibrio salexigens DSM 2638.</title>
        <authorList>
            <consortium name="US DOE Joint Genome Institute"/>
            <person name="Lucas S."/>
            <person name="Copeland A."/>
            <person name="Lapidus A."/>
            <person name="Glavina del Rio T."/>
            <person name="Tice H."/>
            <person name="Bruce D."/>
            <person name="Goodwin L."/>
            <person name="Pitluck S."/>
            <person name="Munk A.C."/>
            <person name="Brettin T."/>
            <person name="Detter J.C."/>
            <person name="Han C."/>
            <person name="Tapia R."/>
            <person name="Larimer F."/>
            <person name="Land M."/>
            <person name="Hauser L."/>
            <person name="Kyrpides N."/>
            <person name="Anderson I."/>
            <person name="Wall J.D."/>
            <person name="Arkin A.P."/>
            <person name="Dehal P."/>
            <person name="Chivian D."/>
            <person name="Giles B."/>
            <person name="Hazen T.C."/>
        </authorList>
    </citation>
    <scope>NUCLEOTIDE SEQUENCE [LARGE SCALE GENOMIC DNA]</scope>
    <source>
        <strain evidence="8">ATCC 14822 / DSM 2638 / NCIMB 8403 / VKM B-1763</strain>
    </source>
</reference>
<dbReference type="AlphaFoldDB" id="C6BZ83"/>
<dbReference type="STRING" id="526222.Desal_0841"/>
<feature type="transmembrane region" description="Helical" evidence="5">
    <location>
        <begin position="330"/>
        <end position="350"/>
    </location>
</feature>
<dbReference type="GO" id="GO:0015297">
    <property type="term" value="F:antiporter activity"/>
    <property type="evidence" value="ECO:0007669"/>
    <property type="project" value="InterPro"/>
</dbReference>
<feature type="transmembrane region" description="Helical" evidence="5">
    <location>
        <begin position="65"/>
        <end position="83"/>
    </location>
</feature>
<evidence type="ECO:0000256" key="5">
    <source>
        <dbReference type="SAM" id="Phobius"/>
    </source>
</evidence>
<feature type="transmembrane region" description="Helical" evidence="5">
    <location>
        <begin position="150"/>
        <end position="173"/>
    </location>
</feature>
<feature type="transmembrane region" description="Helical" evidence="5">
    <location>
        <begin position="119"/>
        <end position="138"/>
    </location>
</feature>
<evidence type="ECO:0000313" key="7">
    <source>
        <dbReference type="EMBL" id="ACS78907.1"/>
    </source>
</evidence>
<dbReference type="InterPro" id="IPR006153">
    <property type="entry name" value="Cation/H_exchanger_TM"/>
</dbReference>
<feature type="transmembrane region" description="Helical" evidence="5">
    <location>
        <begin position="89"/>
        <end position="112"/>
    </location>
</feature>
<dbReference type="GO" id="GO:1902600">
    <property type="term" value="P:proton transmembrane transport"/>
    <property type="evidence" value="ECO:0007669"/>
    <property type="project" value="InterPro"/>
</dbReference>
<dbReference type="OrthoDB" id="9783404at2"/>
<evidence type="ECO:0000256" key="4">
    <source>
        <dbReference type="ARBA" id="ARBA00023136"/>
    </source>
</evidence>
<dbReference type="Proteomes" id="UP000002601">
    <property type="component" value="Chromosome"/>
</dbReference>
<dbReference type="Pfam" id="PF00999">
    <property type="entry name" value="Na_H_Exchanger"/>
    <property type="match status" value="1"/>
</dbReference>
<keyword evidence="8" id="KW-1185">Reference proteome</keyword>
<dbReference type="PANTHER" id="PTHR43021:SF2">
    <property type="entry name" value="CATION_H+ EXCHANGER DOMAIN-CONTAINING PROTEIN"/>
    <property type="match status" value="1"/>
</dbReference>
<evidence type="ECO:0000256" key="2">
    <source>
        <dbReference type="ARBA" id="ARBA00022692"/>
    </source>
</evidence>
<dbReference type="KEGG" id="dsa:Desal_0841"/>
<dbReference type="Gene3D" id="1.20.1530.20">
    <property type="match status" value="1"/>
</dbReference>
<feature type="domain" description="Cation/H+ exchanger transmembrane" evidence="6">
    <location>
        <begin position="16"/>
        <end position="379"/>
    </location>
</feature>
<feature type="transmembrane region" description="Helical" evidence="5">
    <location>
        <begin position="270"/>
        <end position="287"/>
    </location>
</feature>
<dbReference type="EMBL" id="CP001649">
    <property type="protein sequence ID" value="ACS78907.1"/>
    <property type="molecule type" value="Genomic_DNA"/>
</dbReference>
<feature type="transmembrane region" description="Helical" evidence="5">
    <location>
        <begin position="31"/>
        <end position="53"/>
    </location>
</feature>
<feature type="transmembrane region" description="Helical" evidence="5">
    <location>
        <begin position="235"/>
        <end position="258"/>
    </location>
</feature>
<comment type="subcellular location">
    <subcellularLocation>
        <location evidence="1">Membrane</location>
        <topology evidence="1">Multi-pass membrane protein</topology>
    </subcellularLocation>
</comment>
<sequence>MTVSALTLITLGLLFMVGFLADTIGRNTPIPRVSILMVAGFMIGPSGFDLLPVSTQSWMPVVSDMALVMIGFLLGSSLQYASLRRSGMLVLWITLGVVVATAVIVGGGLWLAGIPLPLALIYGGIAPATAPAATVDVVHEANAKGRFTEILLKIIALDDALGLIVFSLMLAAAQMLSSAGGGSLETLAHGGKDIVFAIFVGAVLGAPMSYLTGYLKSGEHTLLEALGMVCLCGGLAMWLDVSFLLAAMTMGMVVVNFAKRIDCSFYSIRSIEWPIVVLFFLFAGVNIEIEHIYVNQKLIMFYILLRIVSRFMGGIFGAKKGGENLFFGKWMSMALMPQAGIALGMALTAAHRFEEFEAVVSVIAATTIFFEIAGPICTRFALKKVGDITPGEKRKTKREGCSF</sequence>
<keyword evidence="4 5" id="KW-0472">Membrane</keyword>
<accession>C6BZ83</accession>
<evidence type="ECO:0000313" key="8">
    <source>
        <dbReference type="Proteomes" id="UP000002601"/>
    </source>
</evidence>
<name>C6BZ83_MARSD</name>
<dbReference type="PANTHER" id="PTHR43021">
    <property type="entry name" value="NA(+)/H(+) ANTIPORTER-RELATED"/>
    <property type="match status" value="1"/>
</dbReference>
<organism evidence="7 8">
    <name type="scientific">Maridesulfovibrio salexigens (strain ATCC 14822 / DSM 2638 / NCIMB 8403 / VKM B-1763)</name>
    <name type="common">Desulfovibrio salexigens</name>
    <dbReference type="NCBI Taxonomy" id="526222"/>
    <lineage>
        <taxon>Bacteria</taxon>
        <taxon>Pseudomonadati</taxon>
        <taxon>Thermodesulfobacteriota</taxon>
        <taxon>Desulfovibrionia</taxon>
        <taxon>Desulfovibrionales</taxon>
        <taxon>Desulfovibrionaceae</taxon>
        <taxon>Maridesulfovibrio</taxon>
    </lineage>
</organism>
<dbReference type="InterPro" id="IPR038770">
    <property type="entry name" value="Na+/solute_symporter_sf"/>
</dbReference>
<dbReference type="GO" id="GO:0016020">
    <property type="term" value="C:membrane"/>
    <property type="evidence" value="ECO:0007669"/>
    <property type="project" value="UniProtKB-SubCell"/>
</dbReference>
<proteinExistence type="predicted"/>
<feature type="transmembrane region" description="Helical" evidence="5">
    <location>
        <begin position="194"/>
        <end position="215"/>
    </location>
</feature>
<keyword evidence="3 5" id="KW-1133">Transmembrane helix</keyword>
<keyword evidence="2 5" id="KW-0812">Transmembrane</keyword>
<dbReference type="HOGENOM" id="CLU_031031_2_1_7"/>
<gene>
    <name evidence="7" type="ordered locus">Desal_0841</name>
</gene>
<evidence type="ECO:0000256" key="1">
    <source>
        <dbReference type="ARBA" id="ARBA00004141"/>
    </source>
</evidence>